<accession>A0A1Q5U054</accession>
<dbReference type="Pfam" id="PF20684">
    <property type="entry name" value="Fung_rhodopsin"/>
    <property type="match status" value="1"/>
</dbReference>
<evidence type="ECO:0000256" key="4">
    <source>
        <dbReference type="ARBA" id="ARBA00023136"/>
    </source>
</evidence>
<comment type="similarity">
    <text evidence="5">Belongs to the SAT4 family.</text>
</comment>
<keyword evidence="4 6" id="KW-0472">Membrane</keyword>
<evidence type="ECO:0000313" key="9">
    <source>
        <dbReference type="Proteomes" id="UP000186955"/>
    </source>
</evidence>
<evidence type="ECO:0000259" key="7">
    <source>
        <dbReference type="Pfam" id="PF20684"/>
    </source>
</evidence>
<dbReference type="InterPro" id="IPR052337">
    <property type="entry name" value="SAT4-like"/>
</dbReference>
<proteinExistence type="inferred from homology"/>
<dbReference type="PANTHER" id="PTHR33048">
    <property type="entry name" value="PTH11-LIKE INTEGRAL MEMBRANE PROTEIN (AFU_ORTHOLOGUE AFUA_5G11245)"/>
    <property type="match status" value="1"/>
</dbReference>
<organism evidence="8 9">
    <name type="scientific">Penicillium subrubescens</name>
    <dbReference type="NCBI Taxonomy" id="1316194"/>
    <lineage>
        <taxon>Eukaryota</taxon>
        <taxon>Fungi</taxon>
        <taxon>Dikarya</taxon>
        <taxon>Ascomycota</taxon>
        <taxon>Pezizomycotina</taxon>
        <taxon>Eurotiomycetes</taxon>
        <taxon>Eurotiomycetidae</taxon>
        <taxon>Eurotiales</taxon>
        <taxon>Aspergillaceae</taxon>
        <taxon>Penicillium</taxon>
    </lineage>
</organism>
<sequence length="119" mass="13528">MAAKALTQLSFLTFYLRIFPSDEFHRITYCLMGLSACFGISNTFVTIFQCNPVLYFWSGGTGEYTGNCIDIKSFSWYKAAMQIAMDISIISLPIWPLIHVSVNIKRKIQMILMFGTGFL</sequence>
<keyword evidence="3 6" id="KW-1133">Transmembrane helix</keyword>
<protein>
    <recommendedName>
        <fullName evidence="7">Rhodopsin domain-containing protein</fullName>
    </recommendedName>
</protein>
<keyword evidence="9" id="KW-1185">Reference proteome</keyword>
<evidence type="ECO:0000256" key="2">
    <source>
        <dbReference type="ARBA" id="ARBA00022692"/>
    </source>
</evidence>
<evidence type="ECO:0000256" key="6">
    <source>
        <dbReference type="SAM" id="Phobius"/>
    </source>
</evidence>
<dbReference type="GO" id="GO:0016020">
    <property type="term" value="C:membrane"/>
    <property type="evidence" value="ECO:0007669"/>
    <property type="project" value="UniProtKB-SubCell"/>
</dbReference>
<dbReference type="PANTHER" id="PTHR33048:SF143">
    <property type="entry name" value="EXTRACELLULAR MEMBRANE PROTEIN CFEM DOMAIN-CONTAINING PROTEIN-RELATED"/>
    <property type="match status" value="1"/>
</dbReference>
<name>A0A1Q5U054_9EURO</name>
<feature type="transmembrane region" description="Helical" evidence="6">
    <location>
        <begin position="27"/>
        <end position="48"/>
    </location>
</feature>
<gene>
    <name evidence="8" type="ORF">PENSUB_6565</name>
</gene>
<evidence type="ECO:0000256" key="5">
    <source>
        <dbReference type="ARBA" id="ARBA00038359"/>
    </source>
</evidence>
<comment type="caution">
    <text evidence="8">The sequence shown here is derived from an EMBL/GenBank/DDBJ whole genome shotgun (WGS) entry which is preliminary data.</text>
</comment>
<dbReference type="STRING" id="1316194.A0A1Q5U054"/>
<dbReference type="AlphaFoldDB" id="A0A1Q5U054"/>
<dbReference type="Proteomes" id="UP000186955">
    <property type="component" value="Unassembled WGS sequence"/>
</dbReference>
<evidence type="ECO:0000256" key="3">
    <source>
        <dbReference type="ARBA" id="ARBA00022989"/>
    </source>
</evidence>
<comment type="subcellular location">
    <subcellularLocation>
        <location evidence="1">Membrane</location>
        <topology evidence="1">Multi-pass membrane protein</topology>
    </subcellularLocation>
</comment>
<dbReference type="EMBL" id="MNBE01000602">
    <property type="protein sequence ID" value="OKP05845.1"/>
    <property type="molecule type" value="Genomic_DNA"/>
</dbReference>
<dbReference type="InterPro" id="IPR049326">
    <property type="entry name" value="Rhodopsin_dom_fungi"/>
</dbReference>
<feature type="transmembrane region" description="Helical" evidence="6">
    <location>
        <begin position="83"/>
        <end position="104"/>
    </location>
</feature>
<evidence type="ECO:0000313" key="8">
    <source>
        <dbReference type="EMBL" id="OKP05845.1"/>
    </source>
</evidence>
<keyword evidence="2 6" id="KW-0812">Transmembrane</keyword>
<feature type="domain" description="Rhodopsin" evidence="7">
    <location>
        <begin position="4"/>
        <end position="118"/>
    </location>
</feature>
<reference evidence="8 9" key="1">
    <citation type="submission" date="2016-10" db="EMBL/GenBank/DDBJ databases">
        <title>Genome sequence of the ascomycete fungus Penicillium subrubescens.</title>
        <authorList>
            <person name="De Vries R.P."/>
            <person name="Peng M."/>
            <person name="Dilokpimol A."/>
            <person name="Hilden K."/>
            <person name="Makela M.R."/>
            <person name="Grigoriev I."/>
            <person name="Riley R."/>
            <person name="Granchi Z."/>
        </authorList>
    </citation>
    <scope>NUCLEOTIDE SEQUENCE [LARGE SCALE GENOMIC DNA]</scope>
    <source>
        <strain evidence="8 9">CBS 132785</strain>
    </source>
</reference>
<evidence type="ECO:0000256" key="1">
    <source>
        <dbReference type="ARBA" id="ARBA00004141"/>
    </source>
</evidence>